<gene>
    <name evidence="1" type="ORF">AA314_01551</name>
</gene>
<protein>
    <submittedName>
        <fullName evidence="1">Uncharacterized protein</fullName>
    </submittedName>
</protein>
<dbReference type="Proteomes" id="UP000035579">
    <property type="component" value="Chromosome"/>
</dbReference>
<proteinExistence type="predicted"/>
<dbReference type="AlphaFoldDB" id="A0AAC8TBJ0"/>
<organism evidence="1 2">
    <name type="scientific">Archangium gephyra</name>
    <dbReference type="NCBI Taxonomy" id="48"/>
    <lineage>
        <taxon>Bacteria</taxon>
        <taxon>Pseudomonadati</taxon>
        <taxon>Myxococcota</taxon>
        <taxon>Myxococcia</taxon>
        <taxon>Myxococcales</taxon>
        <taxon>Cystobacterineae</taxon>
        <taxon>Archangiaceae</taxon>
        <taxon>Archangium</taxon>
    </lineage>
</organism>
<accession>A0AAC8TBJ0</accession>
<name>A0AAC8TBJ0_9BACT</name>
<evidence type="ECO:0000313" key="1">
    <source>
        <dbReference type="EMBL" id="AKI99924.1"/>
    </source>
</evidence>
<sequence>MGPAPRGSQATCAAPVHTFTRLSGQRCQGTGLSREDMAVMVDGSCRISDSVLKHEFQLRRVMSVPFENRAFLCLI</sequence>
<dbReference type="KEGG" id="age:AA314_01551"/>
<evidence type="ECO:0000313" key="2">
    <source>
        <dbReference type="Proteomes" id="UP000035579"/>
    </source>
</evidence>
<reference evidence="1 2" key="1">
    <citation type="submission" date="2015-05" db="EMBL/GenBank/DDBJ databases">
        <title>Genome assembly of Archangium gephyra DSM 2261.</title>
        <authorList>
            <person name="Sharma G."/>
            <person name="Subramanian S."/>
        </authorList>
    </citation>
    <scope>NUCLEOTIDE SEQUENCE [LARGE SCALE GENOMIC DNA]</scope>
    <source>
        <strain evidence="1 2">DSM 2261</strain>
    </source>
</reference>
<dbReference type="EMBL" id="CP011509">
    <property type="protein sequence ID" value="AKI99924.1"/>
    <property type="molecule type" value="Genomic_DNA"/>
</dbReference>